<evidence type="ECO:0000313" key="7">
    <source>
        <dbReference type="Proteomes" id="UP000314294"/>
    </source>
</evidence>
<evidence type="ECO:0000259" key="4">
    <source>
        <dbReference type="Pfam" id="PF02296"/>
    </source>
</evidence>
<keyword evidence="7" id="KW-1185">Reference proteome</keyword>
<dbReference type="GO" id="GO:0006886">
    <property type="term" value="P:intracellular protein transport"/>
    <property type="evidence" value="ECO:0007669"/>
    <property type="project" value="InterPro"/>
</dbReference>
<dbReference type="OrthoDB" id="413467at2759"/>
<dbReference type="InterPro" id="IPR003164">
    <property type="entry name" value="Clathrin_a-adaptin_app_sub_C"/>
</dbReference>
<dbReference type="SUPFAM" id="SSF55711">
    <property type="entry name" value="Subdomain of clathrin and coatomer appendage domain"/>
    <property type="match status" value="1"/>
</dbReference>
<dbReference type="Proteomes" id="UP000314294">
    <property type="component" value="Unassembled WGS sequence"/>
</dbReference>
<comment type="subcellular location">
    <subcellularLocation>
        <location evidence="1">Endomembrane system</location>
        <topology evidence="1">Peripheral membrane protein</topology>
    </subcellularLocation>
</comment>
<keyword evidence="2" id="KW-0813">Transport</keyword>
<evidence type="ECO:0000256" key="2">
    <source>
        <dbReference type="ARBA" id="ARBA00022448"/>
    </source>
</evidence>
<dbReference type="AlphaFoldDB" id="A0A4Z2EE83"/>
<feature type="domain" description="Clathrin adaptor alpha/beta/gamma-adaptin appendage Ig-like subdomain" evidence="5">
    <location>
        <begin position="8"/>
        <end position="59"/>
    </location>
</feature>
<evidence type="ECO:0000259" key="5">
    <source>
        <dbReference type="Pfam" id="PF02883"/>
    </source>
</evidence>
<keyword evidence="3" id="KW-0653">Protein transport</keyword>
<evidence type="ECO:0000256" key="1">
    <source>
        <dbReference type="ARBA" id="ARBA00004184"/>
    </source>
</evidence>
<evidence type="ECO:0000256" key="3">
    <source>
        <dbReference type="ARBA" id="ARBA00022927"/>
    </source>
</evidence>
<dbReference type="GO" id="GO:0016192">
    <property type="term" value="P:vesicle-mediated transport"/>
    <property type="evidence" value="ECO:0007669"/>
    <property type="project" value="InterPro"/>
</dbReference>
<proteinExistence type="predicted"/>
<dbReference type="EMBL" id="SRLO01008738">
    <property type="protein sequence ID" value="TNN27186.1"/>
    <property type="molecule type" value="Genomic_DNA"/>
</dbReference>
<name>A0A4Z2EE83_9TELE</name>
<organism evidence="6 7">
    <name type="scientific">Liparis tanakae</name>
    <name type="common">Tanaka's snailfish</name>
    <dbReference type="NCBI Taxonomy" id="230148"/>
    <lineage>
        <taxon>Eukaryota</taxon>
        <taxon>Metazoa</taxon>
        <taxon>Chordata</taxon>
        <taxon>Craniata</taxon>
        <taxon>Vertebrata</taxon>
        <taxon>Euteleostomi</taxon>
        <taxon>Actinopterygii</taxon>
        <taxon>Neopterygii</taxon>
        <taxon>Teleostei</taxon>
        <taxon>Neoteleostei</taxon>
        <taxon>Acanthomorphata</taxon>
        <taxon>Eupercaria</taxon>
        <taxon>Perciformes</taxon>
        <taxon>Cottioidei</taxon>
        <taxon>Cottales</taxon>
        <taxon>Liparidae</taxon>
        <taxon>Liparis</taxon>
    </lineage>
</organism>
<protein>
    <submittedName>
        <fullName evidence="6">AP-2 complex subunit alpha-2</fullName>
    </submittedName>
</protein>
<dbReference type="InterPro" id="IPR013041">
    <property type="entry name" value="Clathrin_app_Ig-like_sf"/>
</dbReference>
<reference evidence="6 7" key="1">
    <citation type="submission" date="2019-03" db="EMBL/GenBank/DDBJ databases">
        <title>First draft genome of Liparis tanakae, snailfish: a comprehensive survey of snailfish specific genes.</title>
        <authorList>
            <person name="Kim W."/>
            <person name="Song I."/>
            <person name="Jeong J.-H."/>
            <person name="Kim D."/>
            <person name="Kim S."/>
            <person name="Ryu S."/>
            <person name="Song J.Y."/>
            <person name="Lee S.K."/>
        </authorList>
    </citation>
    <scope>NUCLEOTIDE SEQUENCE [LARGE SCALE GENOMIC DNA]</scope>
    <source>
        <tissue evidence="6">Muscle</tissue>
    </source>
</reference>
<gene>
    <name evidence="6" type="primary">AP2A2</name>
    <name evidence="6" type="ORF">EYF80_062671</name>
</gene>
<dbReference type="GO" id="GO:0030131">
    <property type="term" value="C:clathrin adaptor complex"/>
    <property type="evidence" value="ECO:0007669"/>
    <property type="project" value="InterPro"/>
</dbReference>
<dbReference type="SUPFAM" id="SSF49348">
    <property type="entry name" value="Clathrin adaptor appendage domain"/>
    <property type="match status" value="1"/>
</dbReference>
<sequence>MVLDDGPQLNVQTKPVEPLVEGGAQIQQVLNIECITDFSEAPLLNIKFRYGGALQNLSLKLPLLGLGTALLEDVDPNPENFVCAGVIQTKGQQVGCLLRLEPNGQAQVRQHNNTMTQ</sequence>
<dbReference type="Gene3D" id="2.60.40.1230">
    <property type="match status" value="1"/>
</dbReference>
<dbReference type="InterPro" id="IPR009028">
    <property type="entry name" value="Coatomer/calthrin_app_sub_C"/>
</dbReference>
<dbReference type="Pfam" id="PF02883">
    <property type="entry name" value="Alpha_adaptinC2"/>
    <property type="match status" value="1"/>
</dbReference>
<dbReference type="Pfam" id="PF02296">
    <property type="entry name" value="Alpha_adaptin_C"/>
    <property type="match status" value="1"/>
</dbReference>
<dbReference type="InterPro" id="IPR008152">
    <property type="entry name" value="Clathrin_a/b/g-adaptin_app_Ig"/>
</dbReference>
<dbReference type="GO" id="GO:0012505">
    <property type="term" value="C:endomembrane system"/>
    <property type="evidence" value="ECO:0007669"/>
    <property type="project" value="UniProtKB-SubCell"/>
</dbReference>
<evidence type="ECO:0000313" key="6">
    <source>
        <dbReference type="EMBL" id="TNN27186.1"/>
    </source>
</evidence>
<accession>A0A4Z2EE83</accession>
<comment type="caution">
    <text evidence="6">The sequence shown here is derived from an EMBL/GenBank/DDBJ whole genome shotgun (WGS) entry which is preliminary data.</text>
</comment>
<feature type="domain" description="Clathrin adaptor alpha-adaptin appendage C-terminal subdomain" evidence="4">
    <location>
        <begin position="63"/>
        <end position="108"/>
    </location>
</feature>